<reference evidence="3" key="1">
    <citation type="journal article" date="2014" name="Genome Biol. Evol.">
        <title>Pangenome evidence for extensive interdomain horizontal transfer affecting lineage core and shell genes in uncultured planktonic thaumarchaeota and euryarchaeota.</title>
        <authorList>
            <person name="Deschamps P."/>
            <person name="Zivanovic Y."/>
            <person name="Moreira D."/>
            <person name="Rodriguez-Valera F."/>
            <person name="Lopez-Garcia P."/>
        </authorList>
    </citation>
    <scope>NUCLEOTIDE SEQUENCE</scope>
</reference>
<dbReference type="Gene3D" id="3.40.50.300">
    <property type="entry name" value="P-loop containing nucleotide triphosphate hydrolases"/>
    <property type="match status" value="2"/>
</dbReference>
<evidence type="ECO:0000259" key="2">
    <source>
        <dbReference type="Pfam" id="PF13476"/>
    </source>
</evidence>
<feature type="domain" description="Rad50/SbcC-type AAA" evidence="2">
    <location>
        <begin position="6"/>
        <end position="256"/>
    </location>
</feature>
<evidence type="ECO:0000256" key="1">
    <source>
        <dbReference type="ARBA" id="ARBA00023054"/>
    </source>
</evidence>
<dbReference type="PANTHER" id="PTHR32114:SF2">
    <property type="entry name" value="ABC TRANSPORTER ABCH.3"/>
    <property type="match status" value="1"/>
</dbReference>
<evidence type="ECO:0000313" key="3">
    <source>
        <dbReference type="EMBL" id="AIF04272.1"/>
    </source>
</evidence>
<protein>
    <submittedName>
        <fullName evidence="3">DNA sulfur modification protein DndD</fullName>
    </submittedName>
</protein>
<keyword evidence="1" id="KW-0175">Coiled coil</keyword>
<dbReference type="InterPro" id="IPR027417">
    <property type="entry name" value="P-loop_NTPase"/>
</dbReference>
<dbReference type="Pfam" id="PF13476">
    <property type="entry name" value="AAA_23"/>
    <property type="match status" value="1"/>
</dbReference>
<dbReference type="GO" id="GO:0006302">
    <property type="term" value="P:double-strand break repair"/>
    <property type="evidence" value="ECO:0007669"/>
    <property type="project" value="InterPro"/>
</dbReference>
<dbReference type="AlphaFoldDB" id="A0A075GQ82"/>
<dbReference type="SUPFAM" id="SSF52540">
    <property type="entry name" value="P-loop containing nucleoside triphosphate hydrolases"/>
    <property type="match status" value="1"/>
</dbReference>
<name>A0A075GQ82_9EURY</name>
<accession>A0A075GQ82</accession>
<dbReference type="EMBL" id="KF900704">
    <property type="protein sequence ID" value="AIF04272.1"/>
    <property type="molecule type" value="Genomic_DNA"/>
</dbReference>
<organism evidence="3">
    <name type="scientific">uncultured marine group II/III euryarchaeote KM3_173_A11</name>
    <dbReference type="NCBI Taxonomy" id="1457930"/>
    <lineage>
        <taxon>Archaea</taxon>
        <taxon>Methanobacteriati</taxon>
        <taxon>Methanobacteriota</taxon>
        <taxon>environmental samples</taxon>
    </lineage>
</organism>
<sequence length="665" mass="75477">MTYFTSLQIRNFKRFAGENHIPLSGGGQVTVIAAQNGVGKTTVLDAFHLTLHGKRVFKERYLGRKFNEWIHNAYSIESEEEEYPHIQFALELSDPIHDNVRIQRTYWLLPDDDGGVTEELVVTKDGKPLELEAGENKLDYTEAWIEALLPLPLSRRFLVDGERLSDFDPQEIDEELIESIDDLLEIGMLQKLETHLQTIQRETVRKMVPEDEHETLENLLTLRHEYKLEVAELKSGIKSSNAQRDIIQTRIDELNELFQNESLEEESEVANLRIGFAIKQSELTSVRRDILDKMTTSLPFLIAGLPTDLQEWNVAEVKAALESERLNDENLKFMVSVFDSLDPSLGGRSRDRIEKAAHKVVSSSVHEDVSSPLAHLSLDALGILEKRYDELGMSEAQEEVQNIIDNAMDKLTIFNKIATQLVSATEGLSISEMANELRDKGMVLGGLQADISRMSDELLGKETAISTIEKQIENIQSKSDKDSHLNRKKDTILRLRGLLEMYAVEHRSTLAQPLEEAFKEGFELLSRKSDRLEKITVNPRTYQTELKMAGFPGNWLDRDLSATERQHVGLSLLYALRKVGNRPIPVVIDTPTSRMDRDHKGWSVTRFYPRLSHQVIVLATSDDLGDGLYDELKQTENLGLELLIEEISDNSVKVSESNLAVFFGE</sequence>
<dbReference type="PANTHER" id="PTHR32114">
    <property type="entry name" value="ABC TRANSPORTER ABCH.3"/>
    <property type="match status" value="1"/>
</dbReference>
<proteinExistence type="predicted"/>
<dbReference type="InterPro" id="IPR038729">
    <property type="entry name" value="Rad50/SbcC_AAA"/>
</dbReference>
<dbReference type="GO" id="GO:0016887">
    <property type="term" value="F:ATP hydrolysis activity"/>
    <property type="evidence" value="ECO:0007669"/>
    <property type="project" value="InterPro"/>
</dbReference>